<dbReference type="AlphaFoldDB" id="H1CXN6"/>
<comment type="function">
    <text evidence="8">Transfers the 4'-phosphopantetheine moiety from coenzyme A to a Ser of acyl-carrier-protein.</text>
</comment>
<dbReference type="NCBIfam" id="TIGR00556">
    <property type="entry name" value="pantethn_trn"/>
    <property type="match status" value="1"/>
</dbReference>
<evidence type="ECO:0000256" key="5">
    <source>
        <dbReference type="ARBA" id="ARBA00022842"/>
    </source>
</evidence>
<evidence type="ECO:0000256" key="7">
    <source>
        <dbReference type="ARBA" id="ARBA00023160"/>
    </source>
</evidence>
<dbReference type="InterPro" id="IPR002582">
    <property type="entry name" value="ACPS"/>
</dbReference>
<dbReference type="InterPro" id="IPR004568">
    <property type="entry name" value="Ppantetheine-prot_Trfase_dom"/>
</dbReference>
<dbReference type="GO" id="GO:0000287">
    <property type="term" value="F:magnesium ion binding"/>
    <property type="evidence" value="ECO:0007669"/>
    <property type="project" value="UniProtKB-UniRule"/>
</dbReference>
<dbReference type="GO" id="GO:0006633">
    <property type="term" value="P:fatty acid biosynthetic process"/>
    <property type="evidence" value="ECO:0007669"/>
    <property type="project" value="UniProtKB-UniRule"/>
</dbReference>
<evidence type="ECO:0000256" key="1">
    <source>
        <dbReference type="ARBA" id="ARBA00022516"/>
    </source>
</evidence>
<comment type="catalytic activity">
    <reaction evidence="8">
        <text>apo-[ACP] + CoA = holo-[ACP] + adenosine 3',5'-bisphosphate + H(+)</text>
        <dbReference type="Rhea" id="RHEA:12068"/>
        <dbReference type="Rhea" id="RHEA-COMP:9685"/>
        <dbReference type="Rhea" id="RHEA-COMP:9690"/>
        <dbReference type="ChEBI" id="CHEBI:15378"/>
        <dbReference type="ChEBI" id="CHEBI:29999"/>
        <dbReference type="ChEBI" id="CHEBI:57287"/>
        <dbReference type="ChEBI" id="CHEBI:58343"/>
        <dbReference type="ChEBI" id="CHEBI:64479"/>
        <dbReference type="EC" id="2.7.8.7"/>
    </reaction>
</comment>
<evidence type="ECO:0000256" key="8">
    <source>
        <dbReference type="HAMAP-Rule" id="MF_00101"/>
    </source>
</evidence>
<feature type="binding site" evidence="8">
    <location>
        <position position="55"/>
    </location>
    <ligand>
        <name>Mg(2+)</name>
        <dbReference type="ChEBI" id="CHEBI:18420"/>
    </ligand>
</feature>
<evidence type="ECO:0000256" key="4">
    <source>
        <dbReference type="ARBA" id="ARBA00022832"/>
    </source>
</evidence>
<keyword evidence="4 8" id="KW-0276">Fatty acid metabolism</keyword>
<dbReference type="InterPro" id="IPR037143">
    <property type="entry name" value="4-PPantetheinyl_Trfase_dom_sf"/>
</dbReference>
<dbReference type="GO" id="GO:0008897">
    <property type="term" value="F:holo-[acyl-carrier-protein] synthase activity"/>
    <property type="evidence" value="ECO:0007669"/>
    <property type="project" value="UniProtKB-UniRule"/>
</dbReference>
<evidence type="ECO:0000256" key="6">
    <source>
        <dbReference type="ARBA" id="ARBA00023098"/>
    </source>
</evidence>
<keyword evidence="3 8" id="KW-0479">Metal-binding</keyword>
<dbReference type="Proteomes" id="UP000003277">
    <property type="component" value="Unassembled WGS sequence"/>
</dbReference>
<evidence type="ECO:0000313" key="10">
    <source>
        <dbReference type="EMBL" id="EHO64067.1"/>
    </source>
</evidence>
<protein>
    <recommendedName>
        <fullName evidence="8">Holo-[acyl-carrier-protein] synthase</fullName>
        <shortName evidence="8">Holo-ACP synthase</shortName>
        <ecNumber evidence="8">2.7.8.7</ecNumber>
    </recommendedName>
    <alternativeName>
        <fullName evidence="8">4'-phosphopantetheinyl transferase AcpS</fullName>
    </alternativeName>
</protein>
<dbReference type="Gene3D" id="3.90.470.20">
    <property type="entry name" value="4'-phosphopantetheinyl transferase domain"/>
    <property type="match status" value="1"/>
</dbReference>
<dbReference type="EC" id="2.7.8.7" evidence="8"/>
<comment type="caution">
    <text evidence="10">The sequence shown here is derived from an EMBL/GenBank/DDBJ whole genome shotgun (WGS) entry which is preliminary data.</text>
</comment>
<dbReference type="SUPFAM" id="SSF56214">
    <property type="entry name" value="4'-phosphopantetheinyl transferase"/>
    <property type="match status" value="1"/>
</dbReference>
<dbReference type="eggNOG" id="COG0736">
    <property type="taxonomic scope" value="Bacteria"/>
</dbReference>
<keyword evidence="8" id="KW-0963">Cytoplasm</keyword>
<keyword evidence="5 8" id="KW-0460">Magnesium</keyword>
<evidence type="ECO:0000256" key="2">
    <source>
        <dbReference type="ARBA" id="ARBA00022679"/>
    </source>
</evidence>
<dbReference type="HOGENOM" id="CLU_089696_0_2_9"/>
<comment type="subcellular location">
    <subcellularLocation>
        <location evidence="8">Cytoplasm</location>
    </subcellularLocation>
</comment>
<sequence length="130" mass="14484">MYVGVDLVKIDRWERILEKFPARAEKIFTAEEIAHCEKKGKKRAESYAALWGAREAAGKALGIGIFGSAWQDAFVTWTKWGAPVLHLQGTFQKRAEQLGITDMSISISHEEHMAIAVVVMAGGRHDTDKD</sequence>
<dbReference type="Pfam" id="PF01648">
    <property type="entry name" value="ACPS"/>
    <property type="match status" value="1"/>
</dbReference>
<keyword evidence="6 8" id="KW-0443">Lipid metabolism</keyword>
<dbReference type="InterPro" id="IPR008278">
    <property type="entry name" value="4-PPantetheinyl_Trfase_dom"/>
</dbReference>
<keyword evidence="1 8" id="KW-0444">Lipid biosynthesis</keyword>
<keyword evidence="2 8" id="KW-0808">Transferase</keyword>
<organism evidence="10 11">
    <name type="scientific">Dialister succinatiphilus YIT 11850</name>
    <dbReference type="NCBI Taxonomy" id="742743"/>
    <lineage>
        <taxon>Bacteria</taxon>
        <taxon>Bacillati</taxon>
        <taxon>Bacillota</taxon>
        <taxon>Negativicutes</taxon>
        <taxon>Veillonellales</taxon>
        <taxon>Veillonellaceae</taxon>
        <taxon>Dialister</taxon>
    </lineage>
</organism>
<evidence type="ECO:0000313" key="11">
    <source>
        <dbReference type="Proteomes" id="UP000003277"/>
    </source>
</evidence>
<name>H1CXN6_9FIRM</name>
<dbReference type="STRING" id="742743.HMPREF9453_00124"/>
<comment type="cofactor">
    <cofactor evidence="8">
        <name>Mg(2+)</name>
        <dbReference type="ChEBI" id="CHEBI:18420"/>
    </cofactor>
</comment>
<reference evidence="10 11" key="1">
    <citation type="submission" date="2011-11" db="EMBL/GenBank/DDBJ databases">
        <title>The Genome Sequence of Dialister succinatiphilus YIT 11850.</title>
        <authorList>
            <consortium name="The Broad Institute Genome Sequencing Platform"/>
            <person name="Earl A."/>
            <person name="Ward D."/>
            <person name="Feldgarden M."/>
            <person name="Gevers D."/>
            <person name="Morotomi M."/>
            <person name="Young S.K."/>
            <person name="Zeng Q."/>
            <person name="Gargeya S."/>
            <person name="Fitzgerald M."/>
            <person name="Haas B."/>
            <person name="Abouelleil A."/>
            <person name="Alvarado L."/>
            <person name="Arachchi H.M."/>
            <person name="Berlin A."/>
            <person name="Brown A."/>
            <person name="Chapman S.B."/>
            <person name="Dunbar C."/>
            <person name="Gearin G."/>
            <person name="Goldberg J."/>
            <person name="Griggs A."/>
            <person name="Gujja S."/>
            <person name="Heiman D."/>
            <person name="Howarth C."/>
            <person name="Lui A."/>
            <person name="MacDonald P.J.P."/>
            <person name="Montmayeur A."/>
            <person name="Murphy C."/>
            <person name="Neiman D."/>
            <person name="Pearson M."/>
            <person name="Priest M."/>
            <person name="Roberts A."/>
            <person name="Saif S."/>
            <person name="Shea T."/>
            <person name="Sisk P."/>
            <person name="Stolte C."/>
            <person name="Sykes S."/>
            <person name="Wortman J."/>
            <person name="Nusbaum C."/>
            <person name="Birren B."/>
        </authorList>
    </citation>
    <scope>NUCLEOTIDE SEQUENCE [LARGE SCALE GENOMIC DNA]</scope>
    <source>
        <strain evidence="10 11">YIT 11850</strain>
    </source>
</reference>
<dbReference type="EMBL" id="ADLT01000001">
    <property type="protein sequence ID" value="EHO64067.1"/>
    <property type="molecule type" value="Genomic_DNA"/>
</dbReference>
<keyword evidence="11" id="KW-1185">Reference proteome</keyword>
<dbReference type="RefSeq" id="WP_008858630.1">
    <property type="nucleotide sequence ID" value="NZ_JH591187.1"/>
</dbReference>
<evidence type="ECO:0000259" key="9">
    <source>
        <dbReference type="Pfam" id="PF01648"/>
    </source>
</evidence>
<accession>H1CXN6</accession>
<dbReference type="HAMAP" id="MF_00101">
    <property type="entry name" value="AcpS"/>
    <property type="match status" value="1"/>
</dbReference>
<dbReference type="OrthoDB" id="517356at2"/>
<keyword evidence="7 8" id="KW-0275">Fatty acid biosynthesis</keyword>
<feature type="domain" description="4'-phosphopantetheinyl transferase" evidence="9">
    <location>
        <begin position="3"/>
        <end position="101"/>
    </location>
</feature>
<evidence type="ECO:0000256" key="3">
    <source>
        <dbReference type="ARBA" id="ARBA00022723"/>
    </source>
</evidence>
<dbReference type="GO" id="GO:0005737">
    <property type="term" value="C:cytoplasm"/>
    <property type="evidence" value="ECO:0007669"/>
    <property type="project" value="UniProtKB-SubCell"/>
</dbReference>
<feature type="binding site" evidence="8">
    <location>
        <position position="6"/>
    </location>
    <ligand>
        <name>Mg(2+)</name>
        <dbReference type="ChEBI" id="CHEBI:18420"/>
    </ligand>
</feature>
<gene>
    <name evidence="8" type="primary">acpS</name>
    <name evidence="10" type="ORF">HMPREF9453_00124</name>
</gene>
<dbReference type="PATRIC" id="fig|742743.3.peg.134"/>
<proteinExistence type="inferred from homology"/>
<comment type="similarity">
    <text evidence="8">Belongs to the P-Pant transferase superfamily. AcpS family.</text>
</comment>
<dbReference type="NCBIfam" id="TIGR00516">
    <property type="entry name" value="acpS"/>
    <property type="match status" value="1"/>
</dbReference>